<evidence type="ECO:0000313" key="4">
    <source>
        <dbReference type="Proteomes" id="UP000789831"/>
    </source>
</evidence>
<evidence type="ECO:0000256" key="2">
    <source>
        <dbReference type="SAM" id="Phobius"/>
    </source>
</evidence>
<evidence type="ECO:0000256" key="1">
    <source>
        <dbReference type="SAM" id="MobiDB-lite"/>
    </source>
</evidence>
<keyword evidence="4" id="KW-1185">Reference proteome</keyword>
<name>A0A9N8ZSI1_9GLOM</name>
<feature type="transmembrane region" description="Helical" evidence="2">
    <location>
        <begin position="189"/>
        <end position="215"/>
    </location>
</feature>
<feature type="transmembrane region" description="Helical" evidence="2">
    <location>
        <begin position="227"/>
        <end position="249"/>
    </location>
</feature>
<sequence>MDIFRFTPNLYQSDVVSPITYRLIGIAGFDMILGFLGIWYSARAAVAMFSHLTIFRAFVGKSNMDSALKNTQSSRPSMSPVDLNIRTPIPIEERRDSNHHDIESDYSFNATTTSPQATDHPKSHRNSEINRASSVTRKDGLPRSINAPEVPETSNVQNLHRQLTNNSIRTTNAAIETNRKRYAITRTAAIRMILFSIVFMVINSITSLQTIILVISGKDYDIDRINAVDWVASVLGILVFLVFDASHGIPAARSRKSKLEKFLRWSRHKSSASSSSGMSIQSEVVAEFNVWEDSDSSQK</sequence>
<feature type="region of interest" description="Disordered" evidence="1">
    <location>
        <begin position="88"/>
        <end position="156"/>
    </location>
</feature>
<proteinExistence type="predicted"/>
<dbReference type="AlphaFoldDB" id="A0A9N8ZSI1"/>
<dbReference type="EMBL" id="CAJVPL010000514">
    <property type="protein sequence ID" value="CAG8505367.1"/>
    <property type="molecule type" value="Genomic_DNA"/>
</dbReference>
<keyword evidence="2" id="KW-0812">Transmembrane</keyword>
<dbReference type="Proteomes" id="UP000789831">
    <property type="component" value="Unassembled WGS sequence"/>
</dbReference>
<evidence type="ECO:0000313" key="3">
    <source>
        <dbReference type="EMBL" id="CAG8505367.1"/>
    </source>
</evidence>
<accession>A0A9N8ZSI1</accession>
<dbReference type="OrthoDB" id="3256745at2759"/>
<protein>
    <submittedName>
        <fullName evidence="3">1964_t:CDS:1</fullName>
    </submittedName>
</protein>
<keyword evidence="2" id="KW-0472">Membrane</keyword>
<feature type="compositionally biased region" description="Basic and acidic residues" evidence="1">
    <location>
        <begin position="119"/>
        <end position="128"/>
    </location>
</feature>
<feature type="compositionally biased region" description="Polar residues" evidence="1">
    <location>
        <begin position="106"/>
        <end position="117"/>
    </location>
</feature>
<reference evidence="3" key="1">
    <citation type="submission" date="2021-06" db="EMBL/GenBank/DDBJ databases">
        <authorList>
            <person name="Kallberg Y."/>
            <person name="Tangrot J."/>
            <person name="Rosling A."/>
        </authorList>
    </citation>
    <scope>NUCLEOTIDE SEQUENCE</scope>
    <source>
        <strain evidence="3">MT106</strain>
    </source>
</reference>
<feature type="transmembrane region" description="Helical" evidence="2">
    <location>
        <begin position="20"/>
        <end position="42"/>
    </location>
</feature>
<comment type="caution">
    <text evidence="3">The sequence shown here is derived from an EMBL/GenBank/DDBJ whole genome shotgun (WGS) entry which is preliminary data.</text>
</comment>
<gene>
    <name evidence="3" type="ORF">AGERDE_LOCUS4464</name>
</gene>
<keyword evidence="2" id="KW-1133">Transmembrane helix</keyword>
<feature type="compositionally biased region" description="Basic and acidic residues" evidence="1">
    <location>
        <begin position="91"/>
        <end position="103"/>
    </location>
</feature>
<organism evidence="3 4">
    <name type="scientific">Ambispora gerdemannii</name>
    <dbReference type="NCBI Taxonomy" id="144530"/>
    <lineage>
        <taxon>Eukaryota</taxon>
        <taxon>Fungi</taxon>
        <taxon>Fungi incertae sedis</taxon>
        <taxon>Mucoromycota</taxon>
        <taxon>Glomeromycotina</taxon>
        <taxon>Glomeromycetes</taxon>
        <taxon>Archaeosporales</taxon>
        <taxon>Ambisporaceae</taxon>
        <taxon>Ambispora</taxon>
    </lineage>
</organism>